<accession>A0A4U1JMI0</accession>
<dbReference type="InterPro" id="IPR050266">
    <property type="entry name" value="AB_hydrolase_sf"/>
</dbReference>
<dbReference type="PRINTS" id="PR00111">
    <property type="entry name" value="ABHYDROLASE"/>
</dbReference>
<comment type="caution">
    <text evidence="2">The sequence shown here is derived from an EMBL/GenBank/DDBJ whole genome shotgun (WGS) entry which is preliminary data.</text>
</comment>
<dbReference type="SUPFAM" id="SSF53474">
    <property type="entry name" value="alpha/beta-Hydrolases"/>
    <property type="match status" value="1"/>
</dbReference>
<dbReference type="AlphaFoldDB" id="A0A4U1JMI0"/>
<dbReference type="OrthoDB" id="5385630at2"/>
<dbReference type="Gene3D" id="3.40.50.1820">
    <property type="entry name" value="alpha/beta hydrolase"/>
    <property type="match status" value="1"/>
</dbReference>
<dbReference type="Proteomes" id="UP000309215">
    <property type="component" value="Unassembled WGS sequence"/>
</dbReference>
<dbReference type="GO" id="GO:0016787">
    <property type="term" value="F:hydrolase activity"/>
    <property type="evidence" value="ECO:0007669"/>
    <property type="project" value="UniProtKB-KW"/>
</dbReference>
<name>A0A4U1JMI0_9BACT</name>
<organism evidence="2 3">
    <name type="scientific">Polyangium fumosum</name>
    <dbReference type="NCBI Taxonomy" id="889272"/>
    <lineage>
        <taxon>Bacteria</taxon>
        <taxon>Pseudomonadati</taxon>
        <taxon>Myxococcota</taxon>
        <taxon>Polyangia</taxon>
        <taxon>Polyangiales</taxon>
        <taxon>Polyangiaceae</taxon>
        <taxon>Polyangium</taxon>
    </lineage>
</organism>
<gene>
    <name evidence="2" type="ORF">E8A74_02050</name>
</gene>
<evidence type="ECO:0000313" key="2">
    <source>
        <dbReference type="EMBL" id="TKD13350.1"/>
    </source>
</evidence>
<sequence>MGPASFGRSGGSAPTCRCARPGALPRSRGGASLLGRGRHPAWICCALRLPVRHHHLRPGCSDPATGRVGRFARSAPPARCWKCNRSGMEGSEAHSFLGGVCWMKSRSSPTRTMGHAAGVRGPVLREDEHAAQQAVADHGPGCRAPRGCPDRGRTAIRWAALAQKRAAMSPVPMPSDLVYFTERGSGPPLLLIHGLMITGEMFEPVIEHLAARHRVIVPDLRGHGRSRGLAPPYTAAQLASDLSRLLDHLGIDSTAVLGYSQGGAIAQQLVLDHPRRCDHLVLACTYAFNMATFRERIEGHLVPFLVLALGMRRFAKLVASQGLKQLAKERADWVVGLMANQDDKLMVSAWREAMAFDSRRRLAQIRCPTLVVAASNDDAVPFHHAKMLHDGITGSRLVMIDGAGHALLWTHPDELVRVTSEFLGG</sequence>
<evidence type="ECO:0000313" key="3">
    <source>
        <dbReference type="Proteomes" id="UP000309215"/>
    </source>
</evidence>
<dbReference type="InterPro" id="IPR029058">
    <property type="entry name" value="AB_hydrolase_fold"/>
</dbReference>
<dbReference type="PANTHER" id="PTHR43798">
    <property type="entry name" value="MONOACYLGLYCEROL LIPASE"/>
    <property type="match status" value="1"/>
</dbReference>
<feature type="domain" description="AB hydrolase-1" evidence="1">
    <location>
        <begin position="187"/>
        <end position="412"/>
    </location>
</feature>
<evidence type="ECO:0000259" key="1">
    <source>
        <dbReference type="Pfam" id="PF00561"/>
    </source>
</evidence>
<reference evidence="2 3" key="1">
    <citation type="submission" date="2019-04" db="EMBL/GenBank/DDBJ databases">
        <authorList>
            <person name="Li Y."/>
            <person name="Wang J."/>
        </authorList>
    </citation>
    <scope>NUCLEOTIDE SEQUENCE [LARGE SCALE GENOMIC DNA]</scope>
    <source>
        <strain evidence="2 3">DSM 14668</strain>
    </source>
</reference>
<proteinExistence type="predicted"/>
<dbReference type="InterPro" id="IPR000073">
    <property type="entry name" value="AB_hydrolase_1"/>
</dbReference>
<dbReference type="Pfam" id="PF00561">
    <property type="entry name" value="Abhydrolase_1"/>
    <property type="match status" value="1"/>
</dbReference>
<keyword evidence="3" id="KW-1185">Reference proteome</keyword>
<dbReference type="EMBL" id="SSMQ01000001">
    <property type="protein sequence ID" value="TKD13350.1"/>
    <property type="molecule type" value="Genomic_DNA"/>
</dbReference>
<keyword evidence="2" id="KW-0378">Hydrolase</keyword>
<protein>
    <submittedName>
        <fullName evidence="2">Alpha/beta fold hydrolase</fullName>
    </submittedName>
</protein>